<organism evidence="1 2">
    <name type="scientific">Caloranaerobacter azorensis DSM 13643</name>
    <dbReference type="NCBI Taxonomy" id="1121264"/>
    <lineage>
        <taxon>Bacteria</taxon>
        <taxon>Bacillati</taxon>
        <taxon>Bacillota</taxon>
        <taxon>Tissierellia</taxon>
        <taxon>Tissierellales</taxon>
        <taxon>Thermohalobacteraceae</taxon>
        <taxon>Caloranaerobacter</taxon>
    </lineage>
</organism>
<evidence type="ECO:0000313" key="1">
    <source>
        <dbReference type="EMBL" id="SHH25203.1"/>
    </source>
</evidence>
<sequence>MKIAPNIIFRYESKIDGGTLFLFDLKNYKTFRGSIVEYKILKYIQDNKDKEEIINRIENEFGIEDCKNKIISFLKYLEENKFVIKEG</sequence>
<keyword evidence="2" id="KW-1185">Reference proteome</keyword>
<accession>A0A1M5RHD9</accession>
<protein>
    <submittedName>
        <fullName evidence="1">Coenzyme PQQ synthesis protein D (PqqD)</fullName>
    </submittedName>
</protein>
<evidence type="ECO:0000313" key="2">
    <source>
        <dbReference type="Proteomes" id="UP000183967"/>
    </source>
</evidence>
<proteinExistence type="predicted"/>
<dbReference type="EMBL" id="FQXO01000006">
    <property type="protein sequence ID" value="SHH25203.1"/>
    <property type="molecule type" value="Genomic_DNA"/>
</dbReference>
<dbReference type="Proteomes" id="UP000183967">
    <property type="component" value="Unassembled WGS sequence"/>
</dbReference>
<dbReference type="RefSeq" id="WP_073194705.1">
    <property type="nucleotide sequence ID" value="NZ_FQXO01000006.1"/>
</dbReference>
<dbReference type="AlphaFoldDB" id="A0A1M5RHD9"/>
<name>A0A1M5RHD9_9FIRM</name>
<reference evidence="2" key="1">
    <citation type="submission" date="2016-11" db="EMBL/GenBank/DDBJ databases">
        <authorList>
            <person name="Varghese N."/>
            <person name="Submissions S."/>
        </authorList>
    </citation>
    <scope>NUCLEOTIDE SEQUENCE [LARGE SCALE GENOMIC DNA]</scope>
    <source>
        <strain evidence="2">DSM 13643</strain>
    </source>
</reference>
<gene>
    <name evidence="1" type="ORF">SAMN02745135_00204</name>
</gene>